<feature type="repeat" description="TPR" evidence="7">
    <location>
        <begin position="203"/>
        <end position="236"/>
    </location>
</feature>
<keyword evidence="11" id="KW-1185">Reference proteome</keyword>
<organism evidence="10 11">
    <name type="scientific">Flavihumibacter fluminis</name>
    <dbReference type="NCBI Taxonomy" id="2909236"/>
    <lineage>
        <taxon>Bacteria</taxon>
        <taxon>Pseudomonadati</taxon>
        <taxon>Bacteroidota</taxon>
        <taxon>Chitinophagia</taxon>
        <taxon>Chitinophagales</taxon>
        <taxon>Chitinophagaceae</taxon>
        <taxon>Flavihumibacter</taxon>
    </lineage>
</organism>
<keyword evidence="7" id="KW-0802">TPR repeat</keyword>
<evidence type="ECO:0000256" key="1">
    <source>
        <dbReference type="ARBA" id="ARBA00004370"/>
    </source>
</evidence>
<keyword evidence="3" id="KW-0547">Nucleotide-binding</keyword>
<proteinExistence type="predicted"/>
<evidence type="ECO:0000256" key="2">
    <source>
        <dbReference type="ARBA" id="ARBA00022692"/>
    </source>
</evidence>
<dbReference type="PROSITE" id="PS50125">
    <property type="entry name" value="GUANYLATE_CYCLASE_2"/>
    <property type="match status" value="1"/>
</dbReference>
<dbReference type="InterPro" id="IPR011990">
    <property type="entry name" value="TPR-like_helical_dom_sf"/>
</dbReference>
<name>A0ABS9BGT1_9BACT</name>
<dbReference type="Proteomes" id="UP001200145">
    <property type="component" value="Unassembled WGS sequence"/>
</dbReference>
<feature type="domain" description="Guanylate cyclase" evidence="9">
    <location>
        <begin position="468"/>
        <end position="599"/>
    </location>
</feature>
<protein>
    <submittedName>
        <fullName evidence="10">Tetratricopeptide repeat protein</fullName>
    </submittedName>
</protein>
<dbReference type="InterPro" id="IPR050401">
    <property type="entry name" value="Cyclic_nucleotide_synthase"/>
</dbReference>
<dbReference type="PANTHER" id="PTHR11920:SF335">
    <property type="entry name" value="GUANYLATE CYCLASE"/>
    <property type="match status" value="1"/>
</dbReference>
<dbReference type="Gene3D" id="1.25.40.10">
    <property type="entry name" value="Tetratricopeptide repeat domain"/>
    <property type="match status" value="2"/>
</dbReference>
<keyword evidence="2 8" id="KW-0812">Transmembrane</keyword>
<feature type="transmembrane region" description="Helical" evidence="8">
    <location>
        <begin position="397"/>
        <end position="417"/>
    </location>
</feature>
<dbReference type="Pfam" id="PF13424">
    <property type="entry name" value="TPR_12"/>
    <property type="match status" value="3"/>
</dbReference>
<keyword evidence="5 8" id="KW-0472">Membrane</keyword>
<evidence type="ECO:0000256" key="8">
    <source>
        <dbReference type="SAM" id="Phobius"/>
    </source>
</evidence>
<feature type="repeat" description="TPR" evidence="7">
    <location>
        <begin position="122"/>
        <end position="155"/>
    </location>
</feature>
<evidence type="ECO:0000259" key="9">
    <source>
        <dbReference type="PROSITE" id="PS50125"/>
    </source>
</evidence>
<dbReference type="InterPro" id="IPR029787">
    <property type="entry name" value="Nucleotide_cyclase"/>
</dbReference>
<dbReference type="InterPro" id="IPR001054">
    <property type="entry name" value="A/G_cyclase"/>
</dbReference>
<gene>
    <name evidence="10" type="ORF">L0U88_06875</name>
</gene>
<keyword evidence="6" id="KW-0456">Lyase</keyword>
<evidence type="ECO:0000256" key="4">
    <source>
        <dbReference type="ARBA" id="ARBA00022989"/>
    </source>
</evidence>
<dbReference type="Gene3D" id="3.30.70.1230">
    <property type="entry name" value="Nucleotide cyclase"/>
    <property type="match status" value="1"/>
</dbReference>
<accession>A0ABS9BGT1</accession>
<keyword evidence="4 8" id="KW-1133">Transmembrane helix</keyword>
<sequence length="660" mass="74831">MRVHYSFLLLPILFFYLQTEGQQPTIDSIKKSLSLQKTDSARVESLLNISREFMSNSADSSFKYASEAAQLARQSGYMAGAAMAVKTLGNIRYVQGNYVEAIQYWEEAHLTYDSIGDKTGVSTVLSNIGVIYYNQGDKIKALDYYLRSLKVAEENKLKLREAIALNNLGTVYHDNPETHDKALDYFLKALPMLEELGDMDAYGTTATNLGEIYSTRNDEKTAMVYFDKALKAFTDSISMSYTLNKMGNLYFKKNQLDKAIEYHLQAYNMTLKLDAKLEMAESLIGLADAYREQGFFQTAISSYQQAEIFARETNSFNQLENIYGGLAKSYELKKDFTNALKYQNLYSSVKDSIYNASADQRLSRLIFNFEIEKKENEIDLLTRDKQLKELEINRQKLAKNASLIGLLVIVAFAVMLYRNYRMKARTNAILDKKNEEIEKLLLNILPAEVANELKTEGVATPKYFEQVSVLFTDFKSFTKMADVLSPQELLAELNECFIAFDDIITKYRLEKIKTIGDSYMCAGGIPSPDPNHVKKIVAAAFEIIQYMESWNKQRAKKNLAPWELRVGIHVGPVVAGVVGKTKYAYDIWGSTVNIASRMESNGEPGQVNVSENIYELIKSDYPCTYRGKITAKNIGEIDMYFVQPTTHQNKLGLSLEAFPL</sequence>
<comment type="caution">
    <text evidence="10">The sequence shown here is derived from an EMBL/GenBank/DDBJ whole genome shotgun (WGS) entry which is preliminary data.</text>
</comment>
<evidence type="ECO:0000256" key="5">
    <source>
        <dbReference type="ARBA" id="ARBA00023136"/>
    </source>
</evidence>
<dbReference type="SUPFAM" id="SSF48452">
    <property type="entry name" value="TPR-like"/>
    <property type="match status" value="2"/>
</dbReference>
<evidence type="ECO:0000313" key="10">
    <source>
        <dbReference type="EMBL" id="MCF1714348.1"/>
    </source>
</evidence>
<comment type="subcellular location">
    <subcellularLocation>
        <location evidence="1">Membrane</location>
    </subcellularLocation>
</comment>
<evidence type="ECO:0000256" key="3">
    <source>
        <dbReference type="ARBA" id="ARBA00022741"/>
    </source>
</evidence>
<dbReference type="RefSeq" id="WP_234864946.1">
    <property type="nucleotide sequence ID" value="NZ_JAKEVY010000002.1"/>
</dbReference>
<dbReference type="SUPFAM" id="SSF55073">
    <property type="entry name" value="Nucleotide cyclase"/>
    <property type="match status" value="1"/>
</dbReference>
<dbReference type="SMART" id="SM00028">
    <property type="entry name" value="TPR"/>
    <property type="match status" value="6"/>
</dbReference>
<evidence type="ECO:0000256" key="7">
    <source>
        <dbReference type="PROSITE-ProRule" id="PRU00339"/>
    </source>
</evidence>
<evidence type="ECO:0000256" key="6">
    <source>
        <dbReference type="ARBA" id="ARBA00023239"/>
    </source>
</evidence>
<dbReference type="EMBL" id="JAKEVY010000002">
    <property type="protein sequence ID" value="MCF1714348.1"/>
    <property type="molecule type" value="Genomic_DNA"/>
</dbReference>
<evidence type="ECO:0000313" key="11">
    <source>
        <dbReference type="Proteomes" id="UP001200145"/>
    </source>
</evidence>
<dbReference type="SMART" id="SM00044">
    <property type="entry name" value="CYCc"/>
    <property type="match status" value="1"/>
</dbReference>
<dbReference type="CDD" id="cd07302">
    <property type="entry name" value="CHD"/>
    <property type="match status" value="1"/>
</dbReference>
<dbReference type="Pfam" id="PF00211">
    <property type="entry name" value="Guanylate_cyc"/>
    <property type="match status" value="1"/>
</dbReference>
<reference evidence="10 11" key="1">
    <citation type="submission" date="2022-01" db="EMBL/GenBank/DDBJ databases">
        <title>Flavihumibacter sp. nov., isolated from sediment of a river.</title>
        <authorList>
            <person name="Liu H."/>
        </authorList>
    </citation>
    <scope>NUCLEOTIDE SEQUENCE [LARGE SCALE GENOMIC DNA]</scope>
    <source>
        <strain evidence="10 11">RY-1</strain>
    </source>
</reference>
<dbReference type="PROSITE" id="PS50005">
    <property type="entry name" value="TPR"/>
    <property type="match status" value="2"/>
</dbReference>
<dbReference type="InterPro" id="IPR019734">
    <property type="entry name" value="TPR_rpt"/>
</dbReference>
<dbReference type="PANTHER" id="PTHR11920">
    <property type="entry name" value="GUANYLYL CYCLASE"/>
    <property type="match status" value="1"/>
</dbReference>